<dbReference type="AlphaFoldDB" id="A0A484LWQ9"/>
<accession>A0A484LWQ9</accession>
<protein>
    <submittedName>
        <fullName evidence="1">Uncharacterized protein</fullName>
    </submittedName>
</protein>
<reference evidence="1 2" key="1">
    <citation type="submission" date="2018-04" db="EMBL/GenBank/DDBJ databases">
        <authorList>
            <person name="Vogel A."/>
        </authorList>
    </citation>
    <scope>NUCLEOTIDE SEQUENCE [LARGE SCALE GENOMIC DNA]</scope>
</reference>
<keyword evidence="2" id="KW-1185">Reference proteome</keyword>
<dbReference type="Proteomes" id="UP000595140">
    <property type="component" value="Unassembled WGS sequence"/>
</dbReference>
<dbReference type="EMBL" id="OOIL02002237">
    <property type="protein sequence ID" value="VFQ80952.1"/>
    <property type="molecule type" value="Genomic_DNA"/>
</dbReference>
<organism evidence="1 2">
    <name type="scientific">Cuscuta campestris</name>
    <dbReference type="NCBI Taxonomy" id="132261"/>
    <lineage>
        <taxon>Eukaryota</taxon>
        <taxon>Viridiplantae</taxon>
        <taxon>Streptophyta</taxon>
        <taxon>Embryophyta</taxon>
        <taxon>Tracheophyta</taxon>
        <taxon>Spermatophyta</taxon>
        <taxon>Magnoliopsida</taxon>
        <taxon>eudicotyledons</taxon>
        <taxon>Gunneridae</taxon>
        <taxon>Pentapetalae</taxon>
        <taxon>asterids</taxon>
        <taxon>lamiids</taxon>
        <taxon>Solanales</taxon>
        <taxon>Convolvulaceae</taxon>
        <taxon>Cuscuteae</taxon>
        <taxon>Cuscuta</taxon>
        <taxon>Cuscuta subgen. Grammica</taxon>
        <taxon>Cuscuta sect. Cleistogrammica</taxon>
    </lineage>
</organism>
<sequence length="85" mass="9449">MRRHRRAITGDDGQVGLAITWLPFFFPNRTTVGAIGIGSFRRRPQPAIATRSSCREGQAYSGDWAETLAMRSGDRRLLSGDGQLR</sequence>
<proteinExistence type="predicted"/>
<evidence type="ECO:0000313" key="1">
    <source>
        <dbReference type="EMBL" id="VFQ80952.1"/>
    </source>
</evidence>
<evidence type="ECO:0000313" key="2">
    <source>
        <dbReference type="Proteomes" id="UP000595140"/>
    </source>
</evidence>
<gene>
    <name evidence="1" type="ORF">CCAM_LOCUS22728</name>
</gene>
<name>A0A484LWQ9_9ASTE</name>